<gene>
    <name evidence="1" type="ORF">F5148DRAFT_1370894</name>
</gene>
<sequence>MLFSSWGERVQALQIWQAQLYCRRPKNPGMPQKREYLLAQMKQKDELIDSIVKQIRRSIRPRHISSTTHYLATTLSIESYRNTTSSNDQHRQNVIAWLDGLRSSVRSPAHSAPTANPFHLDTRAVKVAGQSDESDEEPRSRNALNNALPRQARKMYPVSPNTLIESDIDPYPDDAVPIGLLANLAISTSRNSTSTALEKTRKENGAADDDEKNILVSIELYRQKSYFMPGPSMNLSLHKPLIDKTNPQDILVHRLTPDEMEKSSIRGLIRQQANALIDGWKSVELCPKQYSLELMLCPPAGGKKIVVGCTPVSPFDLNLHILPPKKPITEQQELEMLNRTWIWIICFTIDKSTATQFGKPSRI</sequence>
<protein>
    <submittedName>
        <fullName evidence="1">Uncharacterized protein</fullName>
    </submittedName>
</protein>
<name>A0ACC0TWD4_9AGAM</name>
<accession>A0ACC0TWD4</accession>
<proteinExistence type="predicted"/>
<keyword evidence="2" id="KW-1185">Reference proteome</keyword>
<organism evidence="1 2">
    <name type="scientific">Russula earlei</name>
    <dbReference type="NCBI Taxonomy" id="71964"/>
    <lineage>
        <taxon>Eukaryota</taxon>
        <taxon>Fungi</taxon>
        <taxon>Dikarya</taxon>
        <taxon>Basidiomycota</taxon>
        <taxon>Agaricomycotina</taxon>
        <taxon>Agaricomycetes</taxon>
        <taxon>Russulales</taxon>
        <taxon>Russulaceae</taxon>
        <taxon>Russula</taxon>
    </lineage>
</organism>
<reference evidence="1" key="1">
    <citation type="submission" date="2021-03" db="EMBL/GenBank/DDBJ databases">
        <title>Evolutionary priming and transition to the ectomycorrhizal habit in an iconic lineage of mushroom-forming fungi: is preadaptation a requirement?</title>
        <authorList>
            <consortium name="DOE Joint Genome Institute"/>
            <person name="Looney B.P."/>
            <person name="Miyauchi S."/>
            <person name="Morin E."/>
            <person name="Drula E."/>
            <person name="Courty P.E."/>
            <person name="Chicoki N."/>
            <person name="Fauchery L."/>
            <person name="Kohler A."/>
            <person name="Kuo A."/>
            <person name="LaButti K."/>
            <person name="Pangilinan J."/>
            <person name="Lipzen A."/>
            <person name="Riley R."/>
            <person name="Andreopoulos W."/>
            <person name="He G."/>
            <person name="Johnson J."/>
            <person name="Barry K.W."/>
            <person name="Grigoriev I.V."/>
            <person name="Nagy L."/>
            <person name="Hibbett D."/>
            <person name="Henrissat B."/>
            <person name="Matheny P.B."/>
            <person name="Labbe J."/>
            <person name="Martin A.F."/>
        </authorList>
    </citation>
    <scope>NUCLEOTIDE SEQUENCE</scope>
    <source>
        <strain evidence="1">BPL698</strain>
    </source>
</reference>
<evidence type="ECO:0000313" key="1">
    <source>
        <dbReference type="EMBL" id="KAI9450179.1"/>
    </source>
</evidence>
<evidence type="ECO:0000313" key="2">
    <source>
        <dbReference type="Proteomes" id="UP001207468"/>
    </source>
</evidence>
<feature type="non-terminal residue" evidence="1">
    <location>
        <position position="363"/>
    </location>
</feature>
<comment type="caution">
    <text evidence="1">The sequence shown here is derived from an EMBL/GenBank/DDBJ whole genome shotgun (WGS) entry which is preliminary data.</text>
</comment>
<dbReference type="EMBL" id="JAGFNK010000450">
    <property type="protein sequence ID" value="KAI9450179.1"/>
    <property type="molecule type" value="Genomic_DNA"/>
</dbReference>
<dbReference type="Proteomes" id="UP001207468">
    <property type="component" value="Unassembled WGS sequence"/>
</dbReference>